<feature type="region of interest" description="Disordered" evidence="1">
    <location>
        <begin position="389"/>
        <end position="409"/>
    </location>
</feature>
<gene>
    <name evidence="3" type="ORF">MGL_3454</name>
</gene>
<accession>A8Q9C1</accession>
<evidence type="ECO:0008006" key="5">
    <source>
        <dbReference type="Google" id="ProtNLM"/>
    </source>
</evidence>
<protein>
    <recommendedName>
        <fullName evidence="5">Peroxin-14</fullName>
    </recommendedName>
</protein>
<dbReference type="KEGG" id="mgl:MGL_3454"/>
<proteinExistence type="predicted"/>
<dbReference type="VEuPathDB" id="FungiDB:MGL_3454"/>
<dbReference type="InParanoid" id="A8Q9C1"/>
<sequence>MHAGDEDAHVRHAQAVRFLTSLRSSSKDTRIHLTPKHVDFLHSKGMSDDEIERARQDAERPDYTNMMHIFDDDQARIHASGDSAAFEQAADSFRAPLLGLTTTSDAPPIPPAASYPRSPLVLYSAADAPVPRRDATQILSDFAASMARPRYDTLVSYFRLLHLLLMLTGGGAAIVVAMYRKFLMPKIAAMIEARTSLLSLQLENFGKMLESLTCLRSTKLARLLPEDYKPTWTEQELDSKQVQKSESGQECGSNLGNNQDDHSVQDEKQREHTKHESSDGAMVNSSSNKQDSALSFCANRPKSEPEEPSQWHVSSVNDDETSEGENAHVSARIRPTRRRVLEPIDITHPLRESLSRLAQTLRNAHRSSTYDTIPSDTDEHGLLDLTPIPEADAASSGQSLPHSDGPSAGIRAFRKTLDQVRNELRASVLSDDEPMSLASHRFSAYTQASSSRPTSGPAVEIMQMKADIRSLKGLLLSRRNFPSFMRSARATSSLPSSTATSSS</sequence>
<feature type="compositionally biased region" description="Polar residues" evidence="1">
    <location>
        <begin position="283"/>
        <end position="293"/>
    </location>
</feature>
<name>A8Q9C1_MALGO</name>
<evidence type="ECO:0000256" key="1">
    <source>
        <dbReference type="SAM" id="MobiDB-lite"/>
    </source>
</evidence>
<dbReference type="OrthoDB" id="441517at2759"/>
<dbReference type="Gene3D" id="1.10.10.10">
    <property type="entry name" value="Winged helix-like DNA-binding domain superfamily/Winged helix DNA-binding domain"/>
    <property type="match status" value="1"/>
</dbReference>
<comment type="caution">
    <text evidence="3">The sequence shown here is derived from an EMBL/GenBank/DDBJ whole genome shotgun (WGS) entry which is preliminary data.</text>
</comment>
<feature type="transmembrane region" description="Helical" evidence="2">
    <location>
        <begin position="157"/>
        <end position="179"/>
    </location>
</feature>
<evidence type="ECO:0000313" key="3">
    <source>
        <dbReference type="EMBL" id="EDP42205.1"/>
    </source>
</evidence>
<evidence type="ECO:0000256" key="2">
    <source>
        <dbReference type="SAM" id="Phobius"/>
    </source>
</evidence>
<dbReference type="EMBL" id="AAYY01000013">
    <property type="protein sequence ID" value="EDP42205.1"/>
    <property type="molecule type" value="Genomic_DNA"/>
</dbReference>
<dbReference type="AlphaFoldDB" id="A8Q9C1"/>
<feature type="compositionally biased region" description="Basic and acidic residues" evidence="1">
    <location>
        <begin position="259"/>
        <end position="278"/>
    </location>
</feature>
<feature type="compositionally biased region" description="Polar residues" evidence="1">
    <location>
        <begin position="244"/>
        <end position="258"/>
    </location>
</feature>
<organism evidence="3 4">
    <name type="scientific">Malassezia globosa (strain ATCC MYA-4612 / CBS 7966)</name>
    <name type="common">Dandruff-associated fungus</name>
    <dbReference type="NCBI Taxonomy" id="425265"/>
    <lineage>
        <taxon>Eukaryota</taxon>
        <taxon>Fungi</taxon>
        <taxon>Dikarya</taxon>
        <taxon>Basidiomycota</taxon>
        <taxon>Ustilaginomycotina</taxon>
        <taxon>Malasseziomycetes</taxon>
        <taxon>Malasseziales</taxon>
        <taxon>Malasseziaceae</taxon>
        <taxon>Malassezia</taxon>
    </lineage>
</organism>
<dbReference type="OMA" id="PYGAYQK"/>
<keyword evidence="2" id="KW-0472">Membrane</keyword>
<feature type="region of interest" description="Disordered" evidence="1">
    <location>
        <begin position="234"/>
        <end position="334"/>
    </location>
</feature>
<keyword evidence="2" id="KW-1133">Transmembrane helix</keyword>
<dbReference type="RefSeq" id="XP_001729419.1">
    <property type="nucleotide sequence ID" value="XM_001729367.1"/>
</dbReference>
<keyword evidence="4" id="KW-1185">Reference proteome</keyword>
<dbReference type="InterPro" id="IPR036388">
    <property type="entry name" value="WH-like_DNA-bd_sf"/>
</dbReference>
<reference evidence="3 4" key="1">
    <citation type="journal article" date="2007" name="Proc. Natl. Acad. Sci. U.S.A.">
        <title>Dandruff-associated Malassezia genomes reveal convergent and divergent virulence traits shared with plant and human fungal pathogens.</title>
        <authorList>
            <person name="Xu J."/>
            <person name="Saunders C.W."/>
            <person name="Hu P."/>
            <person name="Grant R.A."/>
            <person name="Boekhout T."/>
            <person name="Kuramae E.E."/>
            <person name="Kronstad J.W."/>
            <person name="Deangelis Y.M."/>
            <person name="Reeder N.L."/>
            <person name="Johnstone K.R."/>
            <person name="Leland M."/>
            <person name="Fieno A.M."/>
            <person name="Begley W.M."/>
            <person name="Sun Y."/>
            <person name="Lacey M.P."/>
            <person name="Chaudhary T."/>
            <person name="Keough T."/>
            <person name="Chu L."/>
            <person name="Sears R."/>
            <person name="Yuan B."/>
            <person name="Dawson T.L.Jr."/>
        </authorList>
    </citation>
    <scope>NUCLEOTIDE SEQUENCE [LARGE SCALE GENOMIC DNA]</scope>
    <source>
        <strain evidence="4">ATCC MYA-4612 / CBS 7966</strain>
    </source>
</reference>
<evidence type="ECO:0000313" key="4">
    <source>
        <dbReference type="Proteomes" id="UP000008837"/>
    </source>
</evidence>
<keyword evidence="2" id="KW-0812">Transmembrane</keyword>
<dbReference type="GeneID" id="5853726"/>
<dbReference type="Proteomes" id="UP000008837">
    <property type="component" value="Unassembled WGS sequence"/>
</dbReference>